<keyword evidence="1" id="KW-0732">Signal</keyword>
<dbReference type="Proteomes" id="UP000271974">
    <property type="component" value="Unassembled WGS sequence"/>
</dbReference>
<dbReference type="AlphaFoldDB" id="A0A433SV49"/>
<proteinExistence type="predicted"/>
<evidence type="ECO:0008006" key="4">
    <source>
        <dbReference type="Google" id="ProtNLM"/>
    </source>
</evidence>
<comment type="caution">
    <text evidence="2">The sequence shown here is derived from an EMBL/GenBank/DDBJ whole genome shotgun (WGS) entry which is preliminary data.</text>
</comment>
<keyword evidence="3" id="KW-1185">Reference proteome</keyword>
<gene>
    <name evidence="2" type="ORF">EGW08_019063</name>
</gene>
<dbReference type="EMBL" id="RQTK01000969">
    <property type="protein sequence ID" value="RUS73171.1"/>
    <property type="molecule type" value="Genomic_DNA"/>
</dbReference>
<sequence length="156" mass="15980">MLGHLLVVVAGVYGGHDVEGACDYHGDVDGGVAQEVGVGEHVAPVDGVGDHDPAAGEGGQMVAPASRAGGIRTAHLASIHGPVVVRFSQGEALRHILAQLECSLEVIGSVSISRDRGAPAGHIHVVFGCVQFANTDVDLAQETARIRIAQEEPVSV</sequence>
<protein>
    <recommendedName>
        <fullName evidence="4">NIL domain-containing protein</fullName>
    </recommendedName>
</protein>
<accession>A0A433SV49</accession>
<evidence type="ECO:0000256" key="1">
    <source>
        <dbReference type="SAM" id="SignalP"/>
    </source>
</evidence>
<evidence type="ECO:0000313" key="2">
    <source>
        <dbReference type="EMBL" id="RUS73171.1"/>
    </source>
</evidence>
<reference evidence="2 3" key="1">
    <citation type="submission" date="2019-01" db="EMBL/GenBank/DDBJ databases">
        <title>A draft genome assembly of the solar-powered sea slug Elysia chlorotica.</title>
        <authorList>
            <person name="Cai H."/>
            <person name="Li Q."/>
            <person name="Fang X."/>
            <person name="Li J."/>
            <person name="Curtis N.E."/>
            <person name="Altenburger A."/>
            <person name="Shibata T."/>
            <person name="Feng M."/>
            <person name="Maeda T."/>
            <person name="Schwartz J.A."/>
            <person name="Shigenobu S."/>
            <person name="Lundholm N."/>
            <person name="Nishiyama T."/>
            <person name="Yang H."/>
            <person name="Hasebe M."/>
            <person name="Li S."/>
            <person name="Pierce S.K."/>
            <person name="Wang J."/>
        </authorList>
    </citation>
    <scope>NUCLEOTIDE SEQUENCE [LARGE SCALE GENOMIC DNA]</scope>
    <source>
        <strain evidence="2">EC2010</strain>
        <tissue evidence="2">Whole organism of an adult</tissue>
    </source>
</reference>
<feature type="chain" id="PRO_5019480349" description="NIL domain-containing protein" evidence="1">
    <location>
        <begin position="21"/>
        <end position="156"/>
    </location>
</feature>
<feature type="non-terminal residue" evidence="2">
    <location>
        <position position="156"/>
    </location>
</feature>
<evidence type="ECO:0000313" key="3">
    <source>
        <dbReference type="Proteomes" id="UP000271974"/>
    </source>
</evidence>
<name>A0A433SV49_ELYCH</name>
<feature type="signal peptide" evidence="1">
    <location>
        <begin position="1"/>
        <end position="20"/>
    </location>
</feature>
<organism evidence="2 3">
    <name type="scientific">Elysia chlorotica</name>
    <name type="common">Eastern emerald elysia</name>
    <name type="synonym">Sea slug</name>
    <dbReference type="NCBI Taxonomy" id="188477"/>
    <lineage>
        <taxon>Eukaryota</taxon>
        <taxon>Metazoa</taxon>
        <taxon>Spiralia</taxon>
        <taxon>Lophotrochozoa</taxon>
        <taxon>Mollusca</taxon>
        <taxon>Gastropoda</taxon>
        <taxon>Heterobranchia</taxon>
        <taxon>Euthyneura</taxon>
        <taxon>Panpulmonata</taxon>
        <taxon>Sacoglossa</taxon>
        <taxon>Placobranchoidea</taxon>
        <taxon>Plakobranchidae</taxon>
        <taxon>Elysia</taxon>
    </lineage>
</organism>